<protein>
    <submittedName>
        <fullName evidence="6">Cytochrome c</fullName>
    </submittedName>
</protein>
<keyword evidence="1 4" id="KW-0349">Heme</keyword>
<keyword evidence="2 4" id="KW-0479">Metal-binding</keyword>
<proteinExistence type="predicted"/>
<keyword evidence="3 4" id="KW-0408">Iron</keyword>
<evidence type="ECO:0000259" key="5">
    <source>
        <dbReference type="PROSITE" id="PS51007"/>
    </source>
</evidence>
<feature type="domain" description="Cytochrome c" evidence="5">
    <location>
        <begin position="1"/>
        <end position="80"/>
    </location>
</feature>
<sequence length="84" mass="8735">MEEGRKLFSVGAPPAPACALCHALKDAGATGAVGPDLDDLRPDAERIEKAVRNGMGPMPAFKSLSDAQIQLLTRYVSKSVGTAP</sequence>
<dbReference type="Gene3D" id="1.10.760.10">
    <property type="entry name" value="Cytochrome c-like domain"/>
    <property type="match status" value="1"/>
</dbReference>
<gene>
    <name evidence="6" type="ORF">WKW80_16670</name>
</gene>
<dbReference type="PROSITE" id="PS51007">
    <property type="entry name" value="CYTC"/>
    <property type="match status" value="1"/>
</dbReference>
<evidence type="ECO:0000256" key="2">
    <source>
        <dbReference type="ARBA" id="ARBA00022723"/>
    </source>
</evidence>
<dbReference type="Proteomes" id="UP001363010">
    <property type="component" value="Unassembled WGS sequence"/>
</dbReference>
<evidence type="ECO:0000313" key="7">
    <source>
        <dbReference type="Proteomes" id="UP001363010"/>
    </source>
</evidence>
<dbReference type="InterPro" id="IPR036909">
    <property type="entry name" value="Cyt_c-like_dom_sf"/>
</dbReference>
<evidence type="ECO:0000313" key="6">
    <source>
        <dbReference type="EMBL" id="MEJ8823650.1"/>
    </source>
</evidence>
<organism evidence="6 7">
    <name type="scientific">Variovorax humicola</name>
    <dbReference type="NCBI Taxonomy" id="1769758"/>
    <lineage>
        <taxon>Bacteria</taxon>
        <taxon>Pseudomonadati</taxon>
        <taxon>Pseudomonadota</taxon>
        <taxon>Betaproteobacteria</taxon>
        <taxon>Burkholderiales</taxon>
        <taxon>Comamonadaceae</taxon>
        <taxon>Variovorax</taxon>
    </lineage>
</organism>
<keyword evidence="7" id="KW-1185">Reference proteome</keyword>
<dbReference type="InterPro" id="IPR009056">
    <property type="entry name" value="Cyt_c-like_dom"/>
</dbReference>
<dbReference type="Pfam" id="PF13442">
    <property type="entry name" value="Cytochrome_CBB3"/>
    <property type="match status" value="1"/>
</dbReference>
<name>A0ABU8W170_9BURK</name>
<reference evidence="6 7" key="1">
    <citation type="submission" date="2024-03" db="EMBL/GenBank/DDBJ databases">
        <title>Novel species of the genus Variovorax.</title>
        <authorList>
            <person name="Liu Q."/>
            <person name="Xin Y.-H."/>
        </authorList>
    </citation>
    <scope>NUCLEOTIDE SEQUENCE [LARGE SCALE GENOMIC DNA]</scope>
    <source>
        <strain evidence="6 7">KACC 18501</strain>
    </source>
</reference>
<evidence type="ECO:0000256" key="4">
    <source>
        <dbReference type="PROSITE-ProRule" id="PRU00433"/>
    </source>
</evidence>
<dbReference type="EMBL" id="JBBKZV010000009">
    <property type="protein sequence ID" value="MEJ8823650.1"/>
    <property type="molecule type" value="Genomic_DNA"/>
</dbReference>
<comment type="caution">
    <text evidence="6">The sequence shown here is derived from an EMBL/GenBank/DDBJ whole genome shotgun (WGS) entry which is preliminary data.</text>
</comment>
<evidence type="ECO:0000256" key="1">
    <source>
        <dbReference type="ARBA" id="ARBA00022617"/>
    </source>
</evidence>
<dbReference type="SUPFAM" id="SSF46626">
    <property type="entry name" value="Cytochrome c"/>
    <property type="match status" value="1"/>
</dbReference>
<evidence type="ECO:0000256" key="3">
    <source>
        <dbReference type="ARBA" id="ARBA00023004"/>
    </source>
</evidence>
<accession>A0ABU8W170</accession>